<feature type="binding site" evidence="7">
    <location>
        <position position="166"/>
    </location>
    <ligand>
        <name>Ca(2+)</name>
        <dbReference type="ChEBI" id="CHEBI:29108"/>
        <label>1</label>
    </ligand>
</feature>
<evidence type="ECO:0000259" key="11">
    <source>
        <dbReference type="PROSITE" id="PS51670"/>
    </source>
</evidence>
<feature type="signal peptide" evidence="9">
    <location>
        <begin position="1"/>
        <end position="19"/>
    </location>
</feature>
<dbReference type="PANTHER" id="PTHR10201:SF120">
    <property type="entry name" value="MATRIX METALLOPEPTIDASE 23A, LIKE"/>
    <property type="match status" value="1"/>
</dbReference>
<feature type="binding site" evidence="7">
    <location>
        <position position="161"/>
    </location>
    <ligand>
        <name>Zn(2+)</name>
        <dbReference type="ChEBI" id="CHEBI:29105"/>
        <label>1</label>
    </ligand>
</feature>
<evidence type="ECO:0000256" key="3">
    <source>
        <dbReference type="ARBA" id="ARBA00022723"/>
    </source>
</evidence>
<comment type="cofactor">
    <cofactor evidence="7">
        <name>Zn(2+)</name>
        <dbReference type="ChEBI" id="CHEBI:29105"/>
    </cofactor>
    <text evidence="7">Binds 2 Zn(2+) ions per subunit.</text>
</comment>
<feature type="chain" id="PRO_5017244579" evidence="9">
    <location>
        <begin position="20"/>
        <end position="378"/>
    </location>
</feature>
<dbReference type="GO" id="GO:0005615">
    <property type="term" value="C:extracellular space"/>
    <property type="evidence" value="ECO:0007669"/>
    <property type="project" value="TreeGrafter"/>
</dbReference>
<dbReference type="GO" id="GO:0030198">
    <property type="term" value="P:extracellular matrix organization"/>
    <property type="evidence" value="ECO:0007669"/>
    <property type="project" value="TreeGrafter"/>
</dbReference>
<evidence type="ECO:0000256" key="7">
    <source>
        <dbReference type="PIRSR" id="PIRSR621190-2"/>
    </source>
</evidence>
<comment type="cofactor">
    <cofactor evidence="7">
        <name>Ca(2+)</name>
        <dbReference type="ChEBI" id="CHEBI:29108"/>
    </cofactor>
    <text evidence="7">Can bind about 5 Ca(2+) ions per subunit.</text>
</comment>
<evidence type="ECO:0000256" key="1">
    <source>
        <dbReference type="ARBA" id="ARBA00010370"/>
    </source>
</evidence>
<keyword evidence="5 7" id="KW-0862">Zinc</keyword>
<feature type="disulfide bond" evidence="8">
    <location>
        <begin position="236"/>
        <end position="270"/>
    </location>
</feature>
<feature type="binding site" evidence="7">
    <location>
        <position position="143"/>
    </location>
    <ligand>
        <name>Ca(2+)</name>
        <dbReference type="ChEBI" id="CHEBI:29108"/>
        <label>3</label>
    </ligand>
</feature>
<dbReference type="SMART" id="SM00254">
    <property type="entry name" value="ShKT"/>
    <property type="match status" value="1"/>
</dbReference>
<evidence type="ECO:0000256" key="4">
    <source>
        <dbReference type="ARBA" id="ARBA00022801"/>
    </source>
</evidence>
<feature type="binding site" evidence="7">
    <location>
        <position position="120"/>
    </location>
    <ligand>
        <name>Ca(2+)</name>
        <dbReference type="ChEBI" id="CHEBI:29108"/>
        <label>2</label>
    </ligand>
</feature>
<feature type="binding site" evidence="7">
    <location>
        <position position="210"/>
    </location>
    <ligand>
        <name>Zn(2+)</name>
        <dbReference type="ChEBI" id="CHEBI:29105"/>
        <label>2</label>
        <note>catalytic</note>
    </ligand>
</feature>
<keyword evidence="13" id="KW-1185">Reference proteome</keyword>
<feature type="binding site" evidence="7">
    <location>
        <position position="132"/>
    </location>
    <ligand>
        <name>Zn(2+)</name>
        <dbReference type="ChEBI" id="CHEBI:29105"/>
        <label>1</label>
    </ligand>
</feature>
<dbReference type="InterPro" id="IPR013783">
    <property type="entry name" value="Ig-like_fold"/>
</dbReference>
<dbReference type="InterPro" id="IPR003582">
    <property type="entry name" value="ShKT_dom"/>
</dbReference>
<proteinExistence type="inferred from homology"/>
<reference evidence="12" key="2">
    <citation type="submission" date="2025-09" db="UniProtKB">
        <authorList>
            <consortium name="Ensembl"/>
        </authorList>
    </citation>
    <scope>IDENTIFICATION</scope>
</reference>
<feature type="binding site" evidence="7">
    <location>
        <position position="130"/>
    </location>
    <ligand>
        <name>Zn(2+)</name>
        <dbReference type="ChEBI" id="CHEBI:29105"/>
        <label>1</label>
    </ligand>
</feature>
<evidence type="ECO:0000259" key="10">
    <source>
        <dbReference type="PROSITE" id="PS50835"/>
    </source>
</evidence>
<keyword evidence="8" id="KW-1015">Disulfide bond</keyword>
<sequence length="378" mass="42726">IPWVLSAGLSLTAVRSVCCAPPPFLSSLPPLAAECASFHSASSPSPYVLPGPVLIRSRRYTINPLGYKWGHFNITYKITRFPRTLNKEDTRKAIGLAFAKWSEVSPMSFTEVTQPNRSADITIGFYTHNHTDCWWAPLHPCFDGVNGELAHAFLPPRGEIHFDNHEFWVLGRSRYSWKQGVWLNDLVQVAAHEIGHALGLWHSRDPRALMHPNATYTGQRDVTQDDVWAIQRLYGCLDKRRVCDPWARLGFCEQRRSFMKKNCPRQCDLCMEPLDAVTMPTPPASNIRVKLVPRGRVARFRCGANTPKTPSKVRWYKDGELLASSVPGYIAMKGHELRIVANEFNEGTYTCRLLRRGNVVSANSWTIRLKAERSGEPG</sequence>
<evidence type="ECO:0000256" key="5">
    <source>
        <dbReference type="ARBA" id="ARBA00022833"/>
    </source>
</evidence>
<dbReference type="InterPro" id="IPR036179">
    <property type="entry name" value="Ig-like_dom_sf"/>
</dbReference>
<dbReference type="STRING" id="1676925.ENSPKIP00000035719"/>
<evidence type="ECO:0000313" key="12">
    <source>
        <dbReference type="Ensembl" id="ENSPKIP00000035719.1"/>
    </source>
</evidence>
<evidence type="ECO:0000256" key="2">
    <source>
        <dbReference type="ARBA" id="ARBA00022670"/>
    </source>
</evidence>
<name>A0A3B3SYK1_9TELE</name>
<dbReference type="Pfam" id="PF00413">
    <property type="entry name" value="Peptidase_M10"/>
    <property type="match status" value="1"/>
</dbReference>
<dbReference type="GO" id="GO:0006508">
    <property type="term" value="P:proteolysis"/>
    <property type="evidence" value="ECO:0007669"/>
    <property type="project" value="UniProtKB-KW"/>
</dbReference>
<feature type="binding site" evidence="7">
    <location>
        <position position="151"/>
    </location>
    <ligand>
        <name>Zn(2+)</name>
        <dbReference type="ChEBI" id="CHEBI:29105"/>
        <label>1</label>
    </ligand>
</feature>
<dbReference type="InterPro" id="IPR006026">
    <property type="entry name" value="Peptidase_Metallo"/>
</dbReference>
<dbReference type="Gene3D" id="3.40.390.10">
    <property type="entry name" value="Collagenase (Catalytic Domain)"/>
    <property type="match status" value="1"/>
</dbReference>
<feature type="domain" description="ShKT" evidence="11">
    <location>
        <begin position="236"/>
        <end position="270"/>
    </location>
</feature>
<feature type="binding site" evidence="7">
    <location>
        <position position="192"/>
    </location>
    <ligand>
        <name>Zn(2+)</name>
        <dbReference type="ChEBI" id="CHEBI:29105"/>
        <label>2</label>
        <note>catalytic</note>
    </ligand>
</feature>
<dbReference type="InterPro" id="IPR007110">
    <property type="entry name" value="Ig-like_dom"/>
</dbReference>
<dbReference type="SMART" id="SM00235">
    <property type="entry name" value="ZnMc"/>
    <property type="match status" value="1"/>
</dbReference>
<dbReference type="CDD" id="cd04278">
    <property type="entry name" value="ZnMc_MMP"/>
    <property type="match status" value="1"/>
</dbReference>
<reference evidence="12" key="1">
    <citation type="submission" date="2025-08" db="UniProtKB">
        <authorList>
            <consortium name="Ensembl"/>
        </authorList>
    </citation>
    <scope>IDENTIFICATION</scope>
</reference>
<evidence type="ECO:0000256" key="6">
    <source>
        <dbReference type="PIRSR" id="PIRSR621190-1"/>
    </source>
</evidence>
<dbReference type="CDD" id="cd00096">
    <property type="entry name" value="Ig"/>
    <property type="match status" value="1"/>
</dbReference>
<evidence type="ECO:0000256" key="9">
    <source>
        <dbReference type="SAM" id="SignalP"/>
    </source>
</evidence>
<evidence type="ECO:0000313" key="13">
    <source>
        <dbReference type="Proteomes" id="UP000261540"/>
    </source>
</evidence>
<keyword evidence="7" id="KW-0106">Calcium</keyword>
<dbReference type="InterPro" id="IPR033739">
    <property type="entry name" value="M10A_MMP"/>
</dbReference>
<dbReference type="Proteomes" id="UP000261540">
    <property type="component" value="Unplaced"/>
</dbReference>
<dbReference type="GO" id="GO:0031012">
    <property type="term" value="C:extracellular matrix"/>
    <property type="evidence" value="ECO:0007669"/>
    <property type="project" value="InterPro"/>
</dbReference>
<feature type="binding site" evidence="7">
    <location>
        <position position="196"/>
    </location>
    <ligand>
        <name>Zn(2+)</name>
        <dbReference type="ChEBI" id="CHEBI:29105"/>
        <label>2</label>
        <note>catalytic</note>
    </ligand>
</feature>
<dbReference type="InterPro" id="IPR001818">
    <property type="entry name" value="Pept_M10_metallopeptidase"/>
</dbReference>
<dbReference type="PROSITE" id="PS50835">
    <property type="entry name" value="IG_LIKE"/>
    <property type="match status" value="1"/>
</dbReference>
<dbReference type="GO" id="GO:0008270">
    <property type="term" value="F:zinc ion binding"/>
    <property type="evidence" value="ECO:0007669"/>
    <property type="project" value="InterPro"/>
</dbReference>
<dbReference type="GeneTree" id="ENSGT00940000165683"/>
<dbReference type="GO" id="GO:0004222">
    <property type="term" value="F:metalloendopeptidase activity"/>
    <property type="evidence" value="ECO:0007669"/>
    <property type="project" value="InterPro"/>
</dbReference>
<feature type="domain" description="Ig-like" evidence="10">
    <location>
        <begin position="282"/>
        <end position="368"/>
    </location>
</feature>
<feature type="binding site" evidence="7">
    <location>
        <position position="163"/>
    </location>
    <ligand>
        <name>Ca(2+)</name>
        <dbReference type="ChEBI" id="CHEBI:29108"/>
        <label>3</label>
    </ligand>
</feature>
<evidence type="ECO:0000256" key="8">
    <source>
        <dbReference type="PROSITE-ProRule" id="PRU01005"/>
    </source>
</evidence>
<dbReference type="Ensembl" id="ENSPKIT00000016654.1">
    <property type="protein sequence ID" value="ENSPKIP00000035719.1"/>
    <property type="gene ID" value="ENSPKIG00000014550.1"/>
</dbReference>
<feature type="active site" evidence="6">
    <location>
        <position position="193"/>
    </location>
</feature>
<comment type="caution">
    <text evidence="8">Lacks conserved residue(s) required for the propagation of feature annotation.</text>
</comment>
<dbReference type="Gene3D" id="1.10.10.1940">
    <property type="match status" value="1"/>
</dbReference>
<accession>A0A3B3SYK1</accession>
<feature type="binding site" evidence="7">
    <location>
        <position position="144"/>
    </location>
    <ligand>
        <name>Ca(2+)</name>
        <dbReference type="ChEBI" id="CHEBI:29108"/>
        <label>3</label>
    </ligand>
</feature>
<dbReference type="SUPFAM" id="SSF55486">
    <property type="entry name" value="Metalloproteases ('zincins'), catalytic domain"/>
    <property type="match status" value="1"/>
</dbReference>
<protein>
    <submittedName>
        <fullName evidence="12">Matrix metallopeptidase 23bb</fullName>
    </submittedName>
</protein>
<keyword evidence="3 7" id="KW-0479">Metal-binding</keyword>
<dbReference type="PROSITE" id="PS51670">
    <property type="entry name" value="SHKT"/>
    <property type="match status" value="1"/>
</dbReference>
<keyword evidence="4" id="KW-0378">Hydrolase</keyword>
<dbReference type="InterPro" id="IPR024079">
    <property type="entry name" value="MetalloPept_cat_dom_sf"/>
</dbReference>
<feature type="binding site" evidence="7">
    <location>
        <position position="166"/>
    </location>
    <ligand>
        <name>Ca(2+)</name>
        <dbReference type="ChEBI" id="CHEBI:29108"/>
        <label>3</label>
    </ligand>
</feature>
<dbReference type="InterPro" id="IPR021190">
    <property type="entry name" value="Pept_M10A"/>
</dbReference>
<dbReference type="PANTHER" id="PTHR10201">
    <property type="entry name" value="MATRIX METALLOPROTEINASE"/>
    <property type="match status" value="1"/>
</dbReference>
<comment type="similarity">
    <text evidence="1">Belongs to the peptidase M10A family.</text>
</comment>
<organism evidence="12 13">
    <name type="scientific">Paramormyrops kingsleyae</name>
    <dbReference type="NCBI Taxonomy" id="1676925"/>
    <lineage>
        <taxon>Eukaryota</taxon>
        <taxon>Metazoa</taxon>
        <taxon>Chordata</taxon>
        <taxon>Craniata</taxon>
        <taxon>Vertebrata</taxon>
        <taxon>Euteleostomi</taxon>
        <taxon>Actinopterygii</taxon>
        <taxon>Neopterygii</taxon>
        <taxon>Teleostei</taxon>
        <taxon>Osteoglossocephala</taxon>
        <taxon>Osteoglossomorpha</taxon>
        <taxon>Osteoglossiformes</taxon>
        <taxon>Mormyridae</taxon>
        <taxon>Paramormyrops</taxon>
    </lineage>
</organism>
<keyword evidence="9" id="KW-0732">Signal</keyword>
<dbReference type="Gene3D" id="2.60.40.10">
    <property type="entry name" value="Immunoglobulins"/>
    <property type="match status" value="1"/>
</dbReference>
<feature type="binding site" evidence="7">
    <location>
        <position position="202"/>
    </location>
    <ligand>
        <name>Zn(2+)</name>
        <dbReference type="ChEBI" id="CHEBI:29105"/>
        <label>2</label>
        <note>catalytic</note>
    </ligand>
</feature>
<dbReference type="GO" id="GO:0030574">
    <property type="term" value="P:collagen catabolic process"/>
    <property type="evidence" value="ECO:0007669"/>
    <property type="project" value="TreeGrafter"/>
</dbReference>
<dbReference type="PRINTS" id="PR00138">
    <property type="entry name" value="MATRIXIN"/>
</dbReference>
<keyword evidence="2" id="KW-0645">Protease</keyword>
<dbReference type="AlphaFoldDB" id="A0A3B3SYK1"/>
<dbReference type="SUPFAM" id="SSF48726">
    <property type="entry name" value="Immunoglobulin"/>
    <property type="match status" value="1"/>
</dbReference>